<dbReference type="EMBL" id="JAFMPK010000044">
    <property type="protein sequence ID" value="MBO0609811.1"/>
    <property type="molecule type" value="Genomic_DNA"/>
</dbReference>
<dbReference type="InterPro" id="IPR027417">
    <property type="entry name" value="P-loop_NTPase"/>
</dbReference>
<sequence>MSSRSCVEAHQPHTAPAALRRPAIERSLDDALRATTTGMVLLRGPRGTGRRTAVTLWTRRLVRDGTAVVRVELRESESIDGEMLAAAVRAGLMFMTGEPAAPAPARGWTPKDIATVLDARETVLVVDRLGPASEAALSFLDRVARPLRRSRVVALTAMPLRGPDSSTAAPVELNPRDLSVSAYEAKTAAASLGVPLSDSQADLLVTATAGWPAMVYPALDELRRTSPADAAVPDELVAAAAAAHRAAFLRDALPDEALAVLVEASLSHRFTWHELEATGLLSTVPEVFLDRLVDAGVVLEDPAGEDLAVEPHLRRALLGYAHVHDVGLRRAS</sequence>
<comment type="caution">
    <text evidence="1">The sequence shown here is derived from an EMBL/GenBank/DDBJ whole genome shotgun (WGS) entry which is preliminary data.</text>
</comment>
<name>A0ABS3IB17_9MICO</name>
<reference evidence="1 2" key="1">
    <citation type="submission" date="2021-03" db="EMBL/GenBank/DDBJ databases">
        <authorList>
            <person name="Xin L."/>
        </authorList>
    </citation>
    <scope>NUCLEOTIDE SEQUENCE [LARGE SCALE GENOMIC DNA]</scope>
    <source>
        <strain evidence="1 2">XHU 5031</strain>
    </source>
</reference>
<dbReference type="RefSeq" id="WP_207275726.1">
    <property type="nucleotide sequence ID" value="NZ_JAFMPK010000044.1"/>
</dbReference>
<dbReference type="Proteomes" id="UP000664617">
    <property type="component" value="Unassembled WGS sequence"/>
</dbReference>
<keyword evidence="1" id="KW-0547">Nucleotide-binding</keyword>
<dbReference type="GO" id="GO:0005524">
    <property type="term" value="F:ATP binding"/>
    <property type="evidence" value="ECO:0007669"/>
    <property type="project" value="UniProtKB-KW"/>
</dbReference>
<evidence type="ECO:0000313" key="2">
    <source>
        <dbReference type="Proteomes" id="UP000664617"/>
    </source>
</evidence>
<keyword evidence="2" id="KW-1185">Reference proteome</keyword>
<evidence type="ECO:0000313" key="1">
    <source>
        <dbReference type="EMBL" id="MBO0609811.1"/>
    </source>
</evidence>
<protein>
    <submittedName>
        <fullName evidence="1">ATP-binding protein</fullName>
    </submittedName>
</protein>
<gene>
    <name evidence="1" type="ORF">J0911_12325</name>
</gene>
<accession>A0ABS3IB17</accession>
<reference evidence="2" key="2">
    <citation type="submission" date="2023-07" db="EMBL/GenBank/DDBJ databases">
        <title>Myceligenerans salitolerans sp. nov., a halotolerant actinomycete isolated from a salt lake in Xinjiang, China.</title>
        <authorList>
            <person name="Guan T."/>
        </authorList>
    </citation>
    <scope>NUCLEOTIDE SEQUENCE [LARGE SCALE GENOMIC DNA]</scope>
    <source>
        <strain evidence="2">XHU 5031</strain>
    </source>
</reference>
<keyword evidence="1" id="KW-0067">ATP-binding</keyword>
<dbReference type="SUPFAM" id="SSF52540">
    <property type="entry name" value="P-loop containing nucleoside triphosphate hydrolases"/>
    <property type="match status" value="1"/>
</dbReference>
<organism evidence="1 2">
    <name type="scientific">Myceligenerans salitolerans</name>
    <dbReference type="NCBI Taxonomy" id="1230528"/>
    <lineage>
        <taxon>Bacteria</taxon>
        <taxon>Bacillati</taxon>
        <taxon>Actinomycetota</taxon>
        <taxon>Actinomycetes</taxon>
        <taxon>Micrococcales</taxon>
        <taxon>Promicromonosporaceae</taxon>
        <taxon>Myceligenerans</taxon>
    </lineage>
</organism>
<proteinExistence type="predicted"/>